<organism evidence="3 4">
    <name type="scientific">Desulfamplus magnetovallimortis</name>
    <dbReference type="NCBI Taxonomy" id="1246637"/>
    <lineage>
        <taxon>Bacteria</taxon>
        <taxon>Pseudomonadati</taxon>
        <taxon>Thermodesulfobacteriota</taxon>
        <taxon>Desulfobacteria</taxon>
        <taxon>Desulfobacterales</taxon>
        <taxon>Desulfobacteraceae</taxon>
        <taxon>Desulfamplus</taxon>
    </lineage>
</organism>
<dbReference type="AlphaFoldDB" id="A0A1W1HFV4"/>
<protein>
    <recommendedName>
        <fullName evidence="2">SPOR domain-containing protein</fullName>
    </recommendedName>
</protein>
<dbReference type="STRING" id="1246637.MTBBW1_300047"/>
<sequence>MNITGKSSIIRQIREAERWERAGILQKTESCYLKALKTFDSCLISLLNAKKTELKLTGAVARFYLNFPSGNSTLEKTALSFLHSNPDQVELALLWVKDRFNKESFLQLNPREDTLITRIADHVSSSDHELVQYLAQIFIKTGRTDSSARRIYAMTLDNDRQCSENMRDEIEALITNPDLHPAVANHISSLEEHLESDSANPTETQSADYIETSSDDFESINSQERFTISRMDMRKRKKDISKSKNFEHFKHVILTKFRTLSDLPLKTINMLLKIISLTLKMILRSLVIAFKITKKLIETLIHAISTNETARKSFKWTLLSLVFVGIIILLSNTVMHLFKKPAVSTPAILTKPPQEDKDTFEPPIPSLPMRFTIQVSAYIKKEHAEEFLEMLKKREITAWISTAEGGGKTWYLVRIEQFATKADAASYGNKLKEEGLIDDYFVDNLDTKEK</sequence>
<accession>A0A1W1HFV4</accession>
<reference evidence="3 4" key="1">
    <citation type="submission" date="2017-03" db="EMBL/GenBank/DDBJ databases">
        <authorList>
            <person name="Afonso C.L."/>
            <person name="Miller P.J."/>
            <person name="Scott M.A."/>
            <person name="Spackman E."/>
            <person name="Goraichik I."/>
            <person name="Dimitrov K.M."/>
            <person name="Suarez D.L."/>
            <person name="Swayne D.E."/>
        </authorList>
    </citation>
    <scope>NUCLEOTIDE SEQUENCE [LARGE SCALE GENOMIC DNA]</scope>
    <source>
        <strain evidence="3">PRJEB14757</strain>
    </source>
</reference>
<feature type="domain" description="SPOR" evidence="2">
    <location>
        <begin position="365"/>
        <end position="444"/>
    </location>
</feature>
<evidence type="ECO:0000313" key="3">
    <source>
        <dbReference type="EMBL" id="SLM31316.1"/>
    </source>
</evidence>
<dbReference type="SUPFAM" id="SSF110997">
    <property type="entry name" value="Sporulation related repeat"/>
    <property type="match status" value="1"/>
</dbReference>
<dbReference type="InterPro" id="IPR007730">
    <property type="entry name" value="SPOR-like_dom"/>
</dbReference>
<dbReference type="RefSeq" id="WP_186441083.1">
    <property type="nucleotide sequence ID" value="NZ_LT828541.1"/>
</dbReference>
<keyword evidence="1" id="KW-0472">Membrane</keyword>
<dbReference type="PROSITE" id="PS51724">
    <property type="entry name" value="SPOR"/>
    <property type="match status" value="1"/>
</dbReference>
<dbReference type="GO" id="GO:0042834">
    <property type="term" value="F:peptidoglycan binding"/>
    <property type="evidence" value="ECO:0007669"/>
    <property type="project" value="InterPro"/>
</dbReference>
<dbReference type="EMBL" id="FWEV01000224">
    <property type="protein sequence ID" value="SLM31316.1"/>
    <property type="molecule type" value="Genomic_DNA"/>
</dbReference>
<dbReference type="Pfam" id="PF05036">
    <property type="entry name" value="SPOR"/>
    <property type="match status" value="1"/>
</dbReference>
<evidence type="ECO:0000259" key="2">
    <source>
        <dbReference type="PROSITE" id="PS51724"/>
    </source>
</evidence>
<gene>
    <name evidence="3" type="ORF">MTBBW1_300047</name>
</gene>
<name>A0A1W1HFV4_9BACT</name>
<keyword evidence="1" id="KW-1133">Transmembrane helix</keyword>
<evidence type="ECO:0000313" key="4">
    <source>
        <dbReference type="Proteomes" id="UP000191931"/>
    </source>
</evidence>
<evidence type="ECO:0000256" key="1">
    <source>
        <dbReference type="SAM" id="Phobius"/>
    </source>
</evidence>
<dbReference type="InterPro" id="IPR036680">
    <property type="entry name" value="SPOR-like_sf"/>
</dbReference>
<feature type="transmembrane region" description="Helical" evidence="1">
    <location>
        <begin position="314"/>
        <end position="338"/>
    </location>
</feature>
<dbReference type="Gene3D" id="3.30.70.1070">
    <property type="entry name" value="Sporulation related repeat"/>
    <property type="match status" value="1"/>
</dbReference>
<keyword evidence="1" id="KW-0812">Transmembrane</keyword>
<keyword evidence="4" id="KW-1185">Reference proteome</keyword>
<dbReference type="Proteomes" id="UP000191931">
    <property type="component" value="Unassembled WGS sequence"/>
</dbReference>
<proteinExistence type="predicted"/>